<organism evidence="1">
    <name type="scientific">viral metagenome</name>
    <dbReference type="NCBI Taxonomy" id="1070528"/>
    <lineage>
        <taxon>unclassified sequences</taxon>
        <taxon>metagenomes</taxon>
        <taxon>organismal metagenomes</taxon>
    </lineage>
</organism>
<dbReference type="AlphaFoldDB" id="A0A6C0DUL1"/>
<reference evidence="1" key="1">
    <citation type="journal article" date="2020" name="Nature">
        <title>Giant virus diversity and host interactions through global metagenomics.</title>
        <authorList>
            <person name="Schulz F."/>
            <person name="Roux S."/>
            <person name="Paez-Espino D."/>
            <person name="Jungbluth S."/>
            <person name="Walsh D.A."/>
            <person name="Denef V.J."/>
            <person name="McMahon K.D."/>
            <person name="Konstantinidis K.T."/>
            <person name="Eloe-Fadrosh E.A."/>
            <person name="Kyrpides N.C."/>
            <person name="Woyke T."/>
        </authorList>
    </citation>
    <scope>NUCLEOTIDE SEQUENCE</scope>
    <source>
        <strain evidence="1">GVMAG-M-3300023174-60</strain>
    </source>
</reference>
<proteinExistence type="predicted"/>
<dbReference type="EMBL" id="MN739677">
    <property type="protein sequence ID" value="QHT20151.1"/>
    <property type="molecule type" value="Genomic_DNA"/>
</dbReference>
<name>A0A6C0DUL1_9ZZZZ</name>
<accession>A0A6C0DUL1</accession>
<sequence>MSGDEEQKRIESIIQEHTKIPEVVVEKLAESVGIDVSAVSPVITVVSTTVTTLAATGLKELTQQLGLTMISESSLTEEQKKLATQLYDSTKEAIKSFIADPSLNNTVKITKTVGQVIKQLENVTVDGKAPSGADKKAVAIQLGRILIKEVTPDDKGEAEILMVYDLVAEPTLEAMIDVSKVVNVAVQELATKCCPGLFSFFKRTKSS</sequence>
<protein>
    <submittedName>
        <fullName evidence="1">Uncharacterized protein</fullName>
    </submittedName>
</protein>
<evidence type="ECO:0000313" key="1">
    <source>
        <dbReference type="EMBL" id="QHT20151.1"/>
    </source>
</evidence>